<keyword evidence="3" id="KW-1185">Reference proteome</keyword>
<dbReference type="RefSeq" id="WP_201374347.1">
    <property type="nucleotide sequence ID" value="NZ_BNJG01000002.1"/>
</dbReference>
<name>A0ABQ3UZ00_9CHLR</name>
<dbReference type="Pfam" id="PF00903">
    <property type="entry name" value="Glyoxalase"/>
    <property type="match status" value="1"/>
</dbReference>
<feature type="domain" description="VOC" evidence="1">
    <location>
        <begin position="11"/>
        <end position="124"/>
    </location>
</feature>
<sequence>MSSLNTYTRHGFGTVRPYLYGNSAVLDFLRGTFKAEELERNQTRGGFHIEAKIGDSVVILEIGEFEATAPRSQVYIYVQDVDATYQRALQAGATSVDEPGDKPYQERGAGVKDSFGNTWWFATYTGSN</sequence>
<evidence type="ECO:0000259" key="1">
    <source>
        <dbReference type="PROSITE" id="PS51819"/>
    </source>
</evidence>
<dbReference type="PANTHER" id="PTHR34109:SF1">
    <property type="entry name" value="VOC DOMAIN-CONTAINING PROTEIN"/>
    <property type="match status" value="1"/>
</dbReference>
<evidence type="ECO:0000313" key="2">
    <source>
        <dbReference type="EMBL" id="GHO58079.1"/>
    </source>
</evidence>
<keyword evidence="2" id="KW-0560">Oxidoreductase</keyword>
<dbReference type="PANTHER" id="PTHR34109">
    <property type="entry name" value="BNAUNNG04460D PROTEIN-RELATED"/>
    <property type="match status" value="1"/>
</dbReference>
<comment type="caution">
    <text evidence="2">The sequence shown here is derived from an EMBL/GenBank/DDBJ whole genome shotgun (WGS) entry which is preliminary data.</text>
</comment>
<protein>
    <submittedName>
        <fullName evidence="2">Extradiol dioxygenase</fullName>
    </submittedName>
</protein>
<dbReference type="SUPFAM" id="SSF54593">
    <property type="entry name" value="Glyoxalase/Bleomycin resistance protein/Dihydroxybiphenyl dioxygenase"/>
    <property type="match status" value="1"/>
</dbReference>
<dbReference type="InterPro" id="IPR004360">
    <property type="entry name" value="Glyas_Fos-R_dOase_dom"/>
</dbReference>
<dbReference type="Proteomes" id="UP000654345">
    <property type="component" value="Unassembled WGS sequence"/>
</dbReference>
<organism evidence="2 3">
    <name type="scientific">Ktedonobacter robiniae</name>
    <dbReference type="NCBI Taxonomy" id="2778365"/>
    <lineage>
        <taxon>Bacteria</taxon>
        <taxon>Bacillati</taxon>
        <taxon>Chloroflexota</taxon>
        <taxon>Ktedonobacteria</taxon>
        <taxon>Ktedonobacterales</taxon>
        <taxon>Ktedonobacteraceae</taxon>
        <taxon>Ktedonobacter</taxon>
    </lineage>
</organism>
<gene>
    <name evidence="2" type="ORF">KSB_65540</name>
</gene>
<evidence type="ECO:0000313" key="3">
    <source>
        <dbReference type="Proteomes" id="UP000654345"/>
    </source>
</evidence>
<dbReference type="InterPro" id="IPR029068">
    <property type="entry name" value="Glyas_Bleomycin-R_OHBP_Dase"/>
</dbReference>
<dbReference type="GO" id="GO:0051213">
    <property type="term" value="F:dioxygenase activity"/>
    <property type="evidence" value="ECO:0007669"/>
    <property type="project" value="UniProtKB-KW"/>
</dbReference>
<proteinExistence type="predicted"/>
<accession>A0ABQ3UZ00</accession>
<dbReference type="InterPro" id="IPR037523">
    <property type="entry name" value="VOC_core"/>
</dbReference>
<dbReference type="Gene3D" id="3.30.720.110">
    <property type="match status" value="1"/>
</dbReference>
<dbReference type="EMBL" id="BNJG01000002">
    <property type="protein sequence ID" value="GHO58079.1"/>
    <property type="molecule type" value="Genomic_DNA"/>
</dbReference>
<keyword evidence="2" id="KW-0223">Dioxygenase</keyword>
<reference evidence="2 3" key="1">
    <citation type="journal article" date="2021" name="Int. J. Syst. Evol. Microbiol.">
        <title>Reticulibacter mediterranei gen. nov., sp. nov., within the new family Reticulibacteraceae fam. nov., and Ktedonospora formicarum gen. nov., sp. nov., Ktedonobacter robiniae sp. nov., Dictyobacter formicarum sp. nov. and Dictyobacter arantiisoli sp. nov., belonging to the class Ktedonobacteria.</title>
        <authorList>
            <person name="Yabe S."/>
            <person name="Zheng Y."/>
            <person name="Wang C.M."/>
            <person name="Sakai Y."/>
            <person name="Abe K."/>
            <person name="Yokota A."/>
            <person name="Donadio S."/>
            <person name="Cavaletti L."/>
            <person name="Monciardini P."/>
        </authorList>
    </citation>
    <scope>NUCLEOTIDE SEQUENCE [LARGE SCALE GENOMIC DNA]</scope>
    <source>
        <strain evidence="2 3">SOSP1-30</strain>
    </source>
</reference>
<dbReference type="PROSITE" id="PS51819">
    <property type="entry name" value="VOC"/>
    <property type="match status" value="1"/>
</dbReference>